<feature type="binding site" evidence="6">
    <location>
        <begin position="50"/>
        <end position="55"/>
    </location>
    <ligand>
        <name>ATP</name>
        <dbReference type="ChEBI" id="CHEBI:30616"/>
    </ligand>
</feature>
<evidence type="ECO:0000256" key="4">
    <source>
        <dbReference type="ARBA" id="ARBA00022840"/>
    </source>
</evidence>
<comment type="catalytic activity">
    <reaction evidence="5 6">
        <text>cytidine(34) in tRNA(Ile2) + L-lysine + ATP = lysidine(34) in tRNA(Ile2) + AMP + diphosphate + H(+)</text>
        <dbReference type="Rhea" id="RHEA:43744"/>
        <dbReference type="Rhea" id="RHEA-COMP:10625"/>
        <dbReference type="Rhea" id="RHEA-COMP:10670"/>
        <dbReference type="ChEBI" id="CHEBI:15378"/>
        <dbReference type="ChEBI" id="CHEBI:30616"/>
        <dbReference type="ChEBI" id="CHEBI:32551"/>
        <dbReference type="ChEBI" id="CHEBI:33019"/>
        <dbReference type="ChEBI" id="CHEBI:82748"/>
        <dbReference type="ChEBI" id="CHEBI:83665"/>
        <dbReference type="ChEBI" id="CHEBI:456215"/>
        <dbReference type="EC" id="6.3.4.19"/>
    </reaction>
</comment>
<evidence type="ECO:0000256" key="3">
    <source>
        <dbReference type="ARBA" id="ARBA00022741"/>
    </source>
</evidence>
<comment type="function">
    <text evidence="6">Ligates lysine onto the cytidine present at position 34 of the AUA codon-specific tRNA(Ile) that contains the anticodon CAU, in an ATP-dependent manner. Cytidine is converted to lysidine, thus changing the amino acid specificity of the tRNA from methionine to isoleucine.</text>
</comment>
<evidence type="ECO:0000259" key="7">
    <source>
        <dbReference type="Pfam" id="PF01171"/>
    </source>
</evidence>
<dbReference type="SUPFAM" id="SSF52402">
    <property type="entry name" value="Adenine nucleotide alpha hydrolases-like"/>
    <property type="match status" value="1"/>
</dbReference>
<feature type="domain" description="tRNA(Ile)-lysidine/2-thiocytidine synthase N-terminal" evidence="7">
    <location>
        <begin position="45"/>
        <end position="227"/>
    </location>
</feature>
<evidence type="ECO:0000256" key="1">
    <source>
        <dbReference type="ARBA" id="ARBA00022598"/>
    </source>
</evidence>
<dbReference type="InterPro" id="IPR011063">
    <property type="entry name" value="TilS/TtcA_N"/>
</dbReference>
<evidence type="ECO:0000256" key="5">
    <source>
        <dbReference type="ARBA" id="ARBA00048539"/>
    </source>
</evidence>
<keyword evidence="1 6" id="KW-0436">Ligase</keyword>
<dbReference type="RefSeq" id="WP_379905377.1">
    <property type="nucleotide sequence ID" value="NZ_JBHRTR010000037.1"/>
</dbReference>
<dbReference type="EMBL" id="JBHRTR010000037">
    <property type="protein sequence ID" value="MFC3230319.1"/>
    <property type="molecule type" value="Genomic_DNA"/>
</dbReference>
<comment type="domain">
    <text evidence="6">The N-terminal region contains the highly conserved SGGXDS motif, predicted to be a P-loop motif involved in ATP binding.</text>
</comment>
<dbReference type="Gene3D" id="3.40.50.620">
    <property type="entry name" value="HUPs"/>
    <property type="match status" value="1"/>
</dbReference>
<comment type="subcellular location">
    <subcellularLocation>
        <location evidence="6">Cytoplasm</location>
    </subcellularLocation>
</comment>
<gene>
    <name evidence="6 8" type="primary">tilS</name>
    <name evidence="8" type="ORF">ACFOGJ_23920</name>
</gene>
<dbReference type="PANTHER" id="PTHR43033:SF1">
    <property type="entry name" value="TRNA(ILE)-LYSIDINE SYNTHASE-RELATED"/>
    <property type="match status" value="1"/>
</dbReference>
<keyword evidence="2 6" id="KW-0819">tRNA processing</keyword>
<keyword evidence="3 6" id="KW-0547">Nucleotide-binding</keyword>
<comment type="caution">
    <text evidence="8">The sequence shown here is derived from an EMBL/GenBank/DDBJ whole genome shotgun (WGS) entry which is preliminary data.</text>
</comment>
<dbReference type="HAMAP" id="MF_01161">
    <property type="entry name" value="tRNA_Ile_lys_synt"/>
    <property type="match status" value="1"/>
</dbReference>
<proteinExistence type="inferred from homology"/>
<dbReference type="InterPro" id="IPR012094">
    <property type="entry name" value="tRNA_Ile_lys_synt"/>
</dbReference>
<organism evidence="8 9">
    <name type="scientific">Marinibaculum pumilum</name>
    <dbReference type="NCBI Taxonomy" id="1766165"/>
    <lineage>
        <taxon>Bacteria</taxon>
        <taxon>Pseudomonadati</taxon>
        <taxon>Pseudomonadota</taxon>
        <taxon>Alphaproteobacteria</taxon>
        <taxon>Rhodospirillales</taxon>
        <taxon>Rhodospirillaceae</taxon>
        <taxon>Marinibaculum</taxon>
    </lineage>
</organism>
<dbReference type="EC" id="6.3.4.19" evidence="6"/>
<evidence type="ECO:0000313" key="9">
    <source>
        <dbReference type="Proteomes" id="UP001595528"/>
    </source>
</evidence>
<dbReference type="GO" id="GO:0032267">
    <property type="term" value="F:tRNA(Ile)-lysidine synthase activity"/>
    <property type="evidence" value="ECO:0007669"/>
    <property type="project" value="UniProtKB-EC"/>
</dbReference>
<keyword evidence="9" id="KW-1185">Reference proteome</keyword>
<accession>A0ABV7L7B9</accession>
<sequence length="494" mass="52035">MPSAFSTTPPPAAMRAQPEAGLAARFAAALRRIGLPDGPLPDGLLLLAVSGGGDSIALLHLMHGRPELRHRLAVATVDHGLRPEAAAEAAQVGRWAAALGLSHQVLKGRPGDLPAGGLQAAARALRYRLLDEAASSAGAAAILLAHNADDQAETVEMRLQRGTGHDGLGGMAPVVRRHDLPGRPLLLRPLLGFGRAELRHWLRRQALPWLEDPSNGDPRFERIRVRRTLDGDGRRERLVAAAEAARRRARERGQAADALLRRALVLSPHGDDRLSLAPLAAAGDDMACHLLRGLLSSGGTAPAHDAVARLWRGLSGGTPAVTLAGCLFHRLAGGRYLLLRERRQPLPELPITPGLATGWGDRFRLHVPDRWLPPPAADGAVPVLREFGAMSPARAARLLCGAGPAAAALRDLLQALPAPARPGLPAIYRGSRLAGLPTLPHAAGSVAGLSAADIGLSRAAVNPFRPWHWETLAAALTPDQGVACPAVRETVHPP</sequence>
<keyword evidence="4 6" id="KW-0067">ATP-binding</keyword>
<reference evidence="9" key="1">
    <citation type="journal article" date="2019" name="Int. J. Syst. Evol. Microbiol.">
        <title>The Global Catalogue of Microorganisms (GCM) 10K type strain sequencing project: providing services to taxonomists for standard genome sequencing and annotation.</title>
        <authorList>
            <consortium name="The Broad Institute Genomics Platform"/>
            <consortium name="The Broad Institute Genome Sequencing Center for Infectious Disease"/>
            <person name="Wu L."/>
            <person name="Ma J."/>
        </authorList>
    </citation>
    <scope>NUCLEOTIDE SEQUENCE [LARGE SCALE GENOMIC DNA]</scope>
    <source>
        <strain evidence="9">KCTC 42964</strain>
    </source>
</reference>
<dbReference type="CDD" id="cd01992">
    <property type="entry name" value="TilS_N"/>
    <property type="match status" value="1"/>
</dbReference>
<dbReference type="InterPro" id="IPR012795">
    <property type="entry name" value="tRNA_Ile_lys_synt_N"/>
</dbReference>
<dbReference type="Proteomes" id="UP001595528">
    <property type="component" value="Unassembled WGS sequence"/>
</dbReference>
<evidence type="ECO:0000313" key="8">
    <source>
        <dbReference type="EMBL" id="MFC3230319.1"/>
    </source>
</evidence>
<dbReference type="Pfam" id="PF01171">
    <property type="entry name" value="ATP_bind_3"/>
    <property type="match status" value="1"/>
</dbReference>
<evidence type="ECO:0000256" key="6">
    <source>
        <dbReference type="HAMAP-Rule" id="MF_01161"/>
    </source>
</evidence>
<dbReference type="NCBIfam" id="TIGR02432">
    <property type="entry name" value="lysidine_TilS_N"/>
    <property type="match status" value="1"/>
</dbReference>
<comment type="similarity">
    <text evidence="6">Belongs to the tRNA(Ile)-lysidine synthase family.</text>
</comment>
<dbReference type="PANTHER" id="PTHR43033">
    <property type="entry name" value="TRNA(ILE)-LYSIDINE SYNTHASE-RELATED"/>
    <property type="match status" value="1"/>
</dbReference>
<keyword evidence="6" id="KW-0963">Cytoplasm</keyword>
<name>A0ABV7L7B9_9PROT</name>
<evidence type="ECO:0000256" key="2">
    <source>
        <dbReference type="ARBA" id="ARBA00022694"/>
    </source>
</evidence>
<dbReference type="InterPro" id="IPR014729">
    <property type="entry name" value="Rossmann-like_a/b/a_fold"/>
</dbReference>
<protein>
    <recommendedName>
        <fullName evidence="6">tRNA(Ile)-lysidine synthase</fullName>
        <ecNumber evidence="6">6.3.4.19</ecNumber>
    </recommendedName>
    <alternativeName>
        <fullName evidence="6">tRNA(Ile)-2-lysyl-cytidine synthase</fullName>
    </alternativeName>
    <alternativeName>
        <fullName evidence="6">tRNA(Ile)-lysidine synthetase</fullName>
    </alternativeName>
</protein>